<dbReference type="AlphaFoldDB" id="A0A7Y0L4X3"/>
<gene>
    <name evidence="2" type="ORF">HIJ39_10430</name>
</gene>
<sequence length="134" mass="14672">MPKEELRNPELNAPLGVFSQATKIEAQGTLVFVSGLTSRDPDGKVVGVGDVKKQTEVILDHMQTLLREAGGSLDDVCKVTVYIRNMNDFAAIHEVRRRYFKAPLPASTMVEVSMLVSPELLIEIEAIAVIPPKA</sequence>
<comment type="caution">
    <text evidence="2">The sequence shown here is derived from an EMBL/GenBank/DDBJ whole genome shotgun (WGS) entry which is preliminary data.</text>
</comment>
<dbReference type="SUPFAM" id="SSF55298">
    <property type="entry name" value="YjgF-like"/>
    <property type="match status" value="1"/>
</dbReference>
<name>A0A7Y0L4X3_9FIRM</name>
<dbReference type="EMBL" id="JABBVZ010000030">
    <property type="protein sequence ID" value="NMP22766.1"/>
    <property type="molecule type" value="Genomic_DNA"/>
</dbReference>
<organism evidence="2 3">
    <name type="scientific">Sulfobacillus harzensis</name>
    <dbReference type="NCBI Taxonomy" id="2729629"/>
    <lineage>
        <taxon>Bacteria</taxon>
        <taxon>Bacillati</taxon>
        <taxon>Bacillota</taxon>
        <taxon>Clostridia</taxon>
        <taxon>Eubacteriales</taxon>
        <taxon>Clostridiales Family XVII. Incertae Sedis</taxon>
        <taxon>Sulfobacillus</taxon>
    </lineage>
</organism>
<dbReference type="Gene3D" id="3.30.1330.40">
    <property type="entry name" value="RutC-like"/>
    <property type="match status" value="1"/>
</dbReference>
<keyword evidence="3" id="KW-1185">Reference proteome</keyword>
<evidence type="ECO:0000256" key="1">
    <source>
        <dbReference type="ARBA" id="ARBA00010552"/>
    </source>
</evidence>
<dbReference type="GO" id="GO:0005829">
    <property type="term" value="C:cytosol"/>
    <property type="evidence" value="ECO:0007669"/>
    <property type="project" value="TreeGrafter"/>
</dbReference>
<dbReference type="PANTHER" id="PTHR11803:SF58">
    <property type="entry name" value="PROTEIN HMF1-RELATED"/>
    <property type="match status" value="1"/>
</dbReference>
<dbReference type="PANTHER" id="PTHR11803">
    <property type="entry name" value="2-IMINOBUTANOATE/2-IMINOPROPANOATE DEAMINASE RIDA"/>
    <property type="match status" value="1"/>
</dbReference>
<dbReference type="GO" id="GO:0019239">
    <property type="term" value="F:deaminase activity"/>
    <property type="evidence" value="ECO:0007669"/>
    <property type="project" value="TreeGrafter"/>
</dbReference>
<evidence type="ECO:0000313" key="3">
    <source>
        <dbReference type="Proteomes" id="UP000533476"/>
    </source>
</evidence>
<accession>A0A7Y0L4X3</accession>
<reference evidence="2 3" key="1">
    <citation type="submission" date="2020-04" db="EMBL/GenBank/DDBJ databases">
        <authorList>
            <person name="Zhang R."/>
            <person name="Schippers A."/>
        </authorList>
    </citation>
    <scope>NUCLEOTIDE SEQUENCE [LARGE SCALE GENOMIC DNA]</scope>
    <source>
        <strain evidence="2 3">DSM 109850</strain>
    </source>
</reference>
<protein>
    <submittedName>
        <fullName evidence="2">RidA family protein</fullName>
    </submittedName>
</protein>
<dbReference type="Proteomes" id="UP000533476">
    <property type="component" value="Unassembled WGS sequence"/>
</dbReference>
<dbReference type="InterPro" id="IPR006175">
    <property type="entry name" value="YjgF/YER057c/UK114"/>
</dbReference>
<dbReference type="Pfam" id="PF01042">
    <property type="entry name" value="Ribonuc_L-PSP"/>
    <property type="match status" value="1"/>
</dbReference>
<comment type="similarity">
    <text evidence="1">Belongs to the RutC family.</text>
</comment>
<dbReference type="RefSeq" id="WP_169099400.1">
    <property type="nucleotide sequence ID" value="NZ_JABBVZ010000030.1"/>
</dbReference>
<proteinExistence type="inferred from homology"/>
<dbReference type="CDD" id="cd00448">
    <property type="entry name" value="YjgF_YER057c_UK114_family"/>
    <property type="match status" value="1"/>
</dbReference>
<dbReference type="InterPro" id="IPR035959">
    <property type="entry name" value="RutC-like_sf"/>
</dbReference>
<evidence type="ECO:0000313" key="2">
    <source>
        <dbReference type="EMBL" id="NMP22766.1"/>
    </source>
</evidence>